<name>A0A4R7KAK9_9CLOT</name>
<accession>A0A4R7KAK9</accession>
<keyword evidence="2" id="KW-1185">Reference proteome</keyword>
<protein>
    <submittedName>
        <fullName evidence="1">Stage V sporulation protein AE</fullName>
    </submittedName>
</protein>
<sequence>MKRNVILVTDGDTIAQKAVEIAAKNIGGRCISSSAGNPTPLSGEKIVELIKEAKHDPVVVMVDDRGNTHKGAGEKAMEYILESPDVEVLGIVAVASNTKHVRGVKVNLSVDRDGNIIEKAVDKHGNSRDGRIIKGDTLDVLNDLKAPVIVGVGDPGKMDGFDDIEIGAPIITKALKEIIKLNEEKK</sequence>
<dbReference type="Pfam" id="PF14097">
    <property type="entry name" value="SpoVAE"/>
    <property type="match status" value="1"/>
</dbReference>
<comment type="caution">
    <text evidence="1">The sequence shown here is derived from an EMBL/GenBank/DDBJ whole genome shotgun (WGS) entry which is preliminary data.</text>
</comment>
<dbReference type="EMBL" id="SOAZ01000024">
    <property type="protein sequence ID" value="TDT50795.1"/>
    <property type="molecule type" value="Genomic_DNA"/>
</dbReference>
<dbReference type="RefSeq" id="WP_133628948.1">
    <property type="nucleotide sequence ID" value="NZ_SOAZ01000024.1"/>
</dbReference>
<dbReference type="InterPro" id="IPR025914">
    <property type="entry name" value="SpoVAE"/>
</dbReference>
<reference evidence="1 2" key="1">
    <citation type="submission" date="2019-03" db="EMBL/GenBank/DDBJ databases">
        <title>Genomic Encyclopedia of Type Strains, Phase IV (KMG-IV): sequencing the most valuable type-strain genomes for metagenomic binning, comparative biology and taxonomic classification.</title>
        <authorList>
            <person name="Goeker M."/>
        </authorList>
    </citation>
    <scope>NUCLEOTIDE SEQUENCE [LARGE SCALE GENOMIC DNA]</scope>
    <source>
        <strain evidence="1 2">DSM 24455</strain>
    </source>
</reference>
<dbReference type="Proteomes" id="UP000295325">
    <property type="component" value="Unassembled WGS sequence"/>
</dbReference>
<evidence type="ECO:0000313" key="2">
    <source>
        <dbReference type="Proteomes" id="UP000295325"/>
    </source>
</evidence>
<evidence type="ECO:0000313" key="1">
    <source>
        <dbReference type="EMBL" id="TDT50795.1"/>
    </source>
</evidence>
<dbReference type="AlphaFoldDB" id="A0A4R7KAK9"/>
<dbReference type="OrthoDB" id="1679631at2"/>
<proteinExistence type="predicted"/>
<organism evidence="1 2">
    <name type="scientific">Fonticella tunisiensis</name>
    <dbReference type="NCBI Taxonomy" id="1096341"/>
    <lineage>
        <taxon>Bacteria</taxon>
        <taxon>Bacillati</taxon>
        <taxon>Bacillota</taxon>
        <taxon>Clostridia</taxon>
        <taxon>Eubacteriales</taxon>
        <taxon>Clostridiaceae</taxon>
        <taxon>Fonticella</taxon>
    </lineage>
</organism>
<gene>
    <name evidence="1" type="ORF">EDD71_1247</name>
</gene>